<dbReference type="KEGG" id="dmp:FAK_04890"/>
<evidence type="ECO:0000313" key="7">
    <source>
        <dbReference type="EMBL" id="BEQ16036.1"/>
    </source>
</evidence>
<dbReference type="InterPro" id="IPR047650">
    <property type="entry name" value="Transpos_IS110"/>
</dbReference>
<dbReference type="Proteomes" id="UP001366166">
    <property type="component" value="Chromosome"/>
</dbReference>
<proteinExistence type="predicted"/>
<dbReference type="EMBL" id="AP028679">
    <property type="protein sequence ID" value="BEQ15346.1"/>
    <property type="molecule type" value="Genomic_DNA"/>
</dbReference>
<reference evidence="4" key="1">
    <citation type="journal article" date="2023" name="Arch. Microbiol.">
        <title>Desulfoferula mesophilus gen. nov. sp. nov., a mesophilic sulfate-reducing bacterium isolated from a brackish lake sediment.</title>
        <authorList>
            <person name="Watanabe T."/>
            <person name="Yabe T."/>
            <person name="Tsuji J.M."/>
            <person name="Fukui M."/>
        </authorList>
    </citation>
    <scope>NUCLEOTIDE SEQUENCE</scope>
    <source>
        <strain evidence="4">12FAK</strain>
    </source>
</reference>
<evidence type="ECO:0000259" key="1">
    <source>
        <dbReference type="Pfam" id="PF01548"/>
    </source>
</evidence>
<sequence>MIYVGMDIHKKTTTFCALDQEGKVIHRGTVPSGETGWLDAIHRWPKDEIAVALETGSMTWWVVDVLREAGIEPIVVDARQFKMIADSKKKSDRHDARALADGLRGGLAERIAVNVPREKARRARSLMQTRQQILKQRNMTVNAVKAMLRSVGVEMKKAQWPKDSHWEKVLDNPAVPIWMKPFLITQRSIWDHLEQQRQEFDALVHEELSCWPEAQLLLEMPGFGPIVTLGILSGIDDIKRFRRSNQLASYAGLIPSSRDSGAVQRRGGITRQGRSLMRYFAVQAAWAAMRSKNLTIPLRKWSRRLIVKRGKKVAAVALARRLLVLAHKLLTTGEVYNSKYPVVA</sequence>
<dbReference type="InterPro" id="IPR003346">
    <property type="entry name" value="Transposase_20"/>
</dbReference>
<evidence type="ECO:0000313" key="5">
    <source>
        <dbReference type="EMBL" id="BEQ15320.1"/>
    </source>
</evidence>
<name>A0AAU9EWU8_9BACT</name>
<dbReference type="EMBL" id="AP028679">
    <property type="protein sequence ID" value="BEQ16036.1"/>
    <property type="molecule type" value="Genomic_DNA"/>
</dbReference>
<dbReference type="KEGG" id="dmp:FAK_31020"/>
<dbReference type="GO" id="GO:0006313">
    <property type="term" value="P:DNA transposition"/>
    <property type="evidence" value="ECO:0007669"/>
    <property type="project" value="InterPro"/>
</dbReference>
<dbReference type="PANTHER" id="PTHR33055:SF3">
    <property type="entry name" value="PUTATIVE TRANSPOSASE FOR IS117-RELATED"/>
    <property type="match status" value="1"/>
</dbReference>
<gene>
    <name evidence="3" type="ORF">FAK_04890</name>
    <name evidence="4" type="ORF">FAK_12540</name>
    <name evidence="5" type="ORF">FAK_23860</name>
    <name evidence="6" type="ORF">FAK_24120</name>
    <name evidence="7" type="ORF">FAK_31020</name>
</gene>
<dbReference type="GO" id="GO:0004803">
    <property type="term" value="F:transposase activity"/>
    <property type="evidence" value="ECO:0007669"/>
    <property type="project" value="InterPro"/>
</dbReference>
<dbReference type="AlphaFoldDB" id="A0AAU9EWU8"/>
<evidence type="ECO:0000259" key="2">
    <source>
        <dbReference type="Pfam" id="PF02371"/>
    </source>
</evidence>
<organism evidence="4 8">
    <name type="scientific">Desulfoferula mesophila</name>
    <dbReference type="NCBI Taxonomy" id="3058419"/>
    <lineage>
        <taxon>Bacteria</taxon>
        <taxon>Pseudomonadati</taxon>
        <taxon>Thermodesulfobacteriota</taxon>
        <taxon>Desulfarculia</taxon>
        <taxon>Desulfarculales</taxon>
        <taxon>Desulfarculaceae</taxon>
        <taxon>Desulfoferula</taxon>
    </lineage>
</organism>
<evidence type="ECO:0000313" key="6">
    <source>
        <dbReference type="EMBL" id="BEQ15346.1"/>
    </source>
</evidence>
<dbReference type="EMBL" id="AP028679">
    <property type="protein sequence ID" value="BEQ15320.1"/>
    <property type="molecule type" value="Genomic_DNA"/>
</dbReference>
<evidence type="ECO:0000313" key="8">
    <source>
        <dbReference type="Proteomes" id="UP001366166"/>
    </source>
</evidence>
<dbReference type="Pfam" id="PF02371">
    <property type="entry name" value="Transposase_20"/>
    <property type="match status" value="1"/>
</dbReference>
<evidence type="ECO:0000313" key="4">
    <source>
        <dbReference type="EMBL" id="BEQ14188.1"/>
    </source>
</evidence>
<accession>A0AAU9EWU8</accession>
<dbReference type="EMBL" id="AP028679">
    <property type="protein sequence ID" value="BEQ13423.1"/>
    <property type="molecule type" value="Genomic_DNA"/>
</dbReference>
<dbReference type="PANTHER" id="PTHR33055">
    <property type="entry name" value="TRANSPOSASE FOR INSERTION SEQUENCE ELEMENT IS1111A"/>
    <property type="match status" value="1"/>
</dbReference>
<dbReference type="KEGG" id="dmp:FAK_24120"/>
<evidence type="ECO:0000313" key="3">
    <source>
        <dbReference type="EMBL" id="BEQ13423.1"/>
    </source>
</evidence>
<dbReference type="EMBL" id="AP028679">
    <property type="protein sequence ID" value="BEQ14188.1"/>
    <property type="molecule type" value="Genomic_DNA"/>
</dbReference>
<reference evidence="4" key="3">
    <citation type="submission" date="2023-07" db="EMBL/GenBank/DDBJ databases">
        <authorList>
            <person name="Watanabe T."/>
            <person name="Tsuji J.M."/>
        </authorList>
    </citation>
    <scope>NUCLEOTIDE SEQUENCE</scope>
    <source>
        <strain evidence="4">12FAK</strain>
    </source>
</reference>
<dbReference type="RefSeq" id="WP_338606643.1">
    <property type="nucleotide sequence ID" value="NZ_AP028679.1"/>
</dbReference>
<protein>
    <submittedName>
        <fullName evidence="4">IS110 family transposase</fullName>
    </submittedName>
</protein>
<feature type="domain" description="Transposase IS110-like N-terminal" evidence="1">
    <location>
        <begin position="4"/>
        <end position="151"/>
    </location>
</feature>
<dbReference type="GO" id="GO:0003677">
    <property type="term" value="F:DNA binding"/>
    <property type="evidence" value="ECO:0007669"/>
    <property type="project" value="InterPro"/>
</dbReference>
<dbReference type="InterPro" id="IPR002525">
    <property type="entry name" value="Transp_IS110-like_N"/>
</dbReference>
<dbReference type="KEGG" id="dmp:FAK_12540"/>
<reference evidence="4 8" key="2">
    <citation type="journal article" date="2023" name="Arch. Microbiol.">
        <title>Desulfoferula mesophilus gen. nov. sp. nov., a mesophilic sulfate-reducing bacterium isolated from a brackish lake sediment.</title>
        <authorList>
            <person name="Watanabe T."/>
            <person name="Yabe T."/>
            <person name="Tsuji J.M."/>
            <person name="Fukui M."/>
        </authorList>
    </citation>
    <scope>NUCLEOTIDE SEQUENCE</scope>
    <source>
        <strain evidence="4 8">12FAK</strain>
    </source>
</reference>
<keyword evidence="8" id="KW-1185">Reference proteome</keyword>
<feature type="domain" description="Transposase IS116/IS110/IS902 C-terminal" evidence="2">
    <location>
        <begin position="214"/>
        <end position="292"/>
    </location>
</feature>
<dbReference type="KEGG" id="dmp:FAK_23860"/>
<dbReference type="Pfam" id="PF01548">
    <property type="entry name" value="DEDD_Tnp_IS110"/>
    <property type="match status" value="1"/>
</dbReference>
<dbReference type="NCBIfam" id="NF033542">
    <property type="entry name" value="transpos_IS110"/>
    <property type="match status" value="1"/>
</dbReference>